<evidence type="ECO:0000313" key="7">
    <source>
        <dbReference type="EMBL" id="RIH87586.1"/>
    </source>
</evidence>
<protein>
    <submittedName>
        <fullName evidence="7">Cytochrome c-552</fullName>
    </submittedName>
</protein>
<keyword evidence="2 4" id="KW-0479">Metal-binding</keyword>
<evidence type="ECO:0000256" key="2">
    <source>
        <dbReference type="ARBA" id="ARBA00022723"/>
    </source>
</evidence>
<keyword evidence="5" id="KW-0812">Transmembrane</keyword>
<dbReference type="RefSeq" id="WP_119359563.1">
    <property type="nucleotide sequence ID" value="NZ_QWKZ01000020.1"/>
</dbReference>
<dbReference type="Gene3D" id="1.10.760.10">
    <property type="entry name" value="Cytochrome c-like domain"/>
    <property type="match status" value="1"/>
</dbReference>
<evidence type="ECO:0000259" key="6">
    <source>
        <dbReference type="PROSITE" id="PS51007"/>
    </source>
</evidence>
<dbReference type="GO" id="GO:0046872">
    <property type="term" value="F:metal ion binding"/>
    <property type="evidence" value="ECO:0007669"/>
    <property type="project" value="UniProtKB-KW"/>
</dbReference>
<evidence type="ECO:0000256" key="1">
    <source>
        <dbReference type="ARBA" id="ARBA00022617"/>
    </source>
</evidence>
<feature type="transmembrane region" description="Helical" evidence="5">
    <location>
        <begin position="100"/>
        <end position="120"/>
    </location>
</feature>
<evidence type="ECO:0000256" key="3">
    <source>
        <dbReference type="ARBA" id="ARBA00023004"/>
    </source>
</evidence>
<dbReference type="InterPro" id="IPR036909">
    <property type="entry name" value="Cyt_c-like_dom_sf"/>
</dbReference>
<dbReference type="GO" id="GO:0020037">
    <property type="term" value="F:heme binding"/>
    <property type="evidence" value="ECO:0007669"/>
    <property type="project" value="InterPro"/>
</dbReference>
<dbReference type="EMBL" id="QWKZ01000020">
    <property type="protein sequence ID" value="RIH87586.1"/>
    <property type="molecule type" value="Genomic_DNA"/>
</dbReference>
<accession>A0A399EVX0</accession>
<name>A0A399EVX0_9DEIN</name>
<sequence length="251" mass="26379">MPIERIEVYLDNGSEPVQVLKEPPFKVTYDTRNLTDGEHLLRVVTHYTNGAKEVKEIPFKVANTPGVLVQGLEEGKEVSGNLEVTLRVADPDVKPTRERFPGLGAAIATAAILGGVWLFFAATGVTNKTLEEVAKPPAAAEAHGGGHGGEQATAPVDEALKAKGEQVYSANCAGCHQPTGQGLPGVFPALAGSKNVGDKAYTINILLKGKGGMPSFAQLSDEELAAVATYIKNSWGNSFGGVTPDEFKAAR</sequence>
<keyword evidence="5" id="KW-1133">Transmembrane helix</keyword>
<dbReference type="InterPro" id="IPR009056">
    <property type="entry name" value="Cyt_c-like_dom"/>
</dbReference>
<dbReference type="GO" id="GO:0009055">
    <property type="term" value="F:electron transfer activity"/>
    <property type="evidence" value="ECO:0007669"/>
    <property type="project" value="InterPro"/>
</dbReference>
<evidence type="ECO:0000256" key="5">
    <source>
        <dbReference type="SAM" id="Phobius"/>
    </source>
</evidence>
<keyword evidence="5" id="KW-0472">Membrane</keyword>
<feature type="domain" description="Cytochrome c" evidence="6">
    <location>
        <begin position="159"/>
        <end position="235"/>
    </location>
</feature>
<organism evidence="7 8">
    <name type="scientific">Meiothermus luteus</name>
    <dbReference type="NCBI Taxonomy" id="2026184"/>
    <lineage>
        <taxon>Bacteria</taxon>
        <taxon>Thermotogati</taxon>
        <taxon>Deinococcota</taxon>
        <taxon>Deinococci</taxon>
        <taxon>Thermales</taxon>
        <taxon>Thermaceae</taxon>
        <taxon>Meiothermus</taxon>
    </lineage>
</organism>
<dbReference type="OrthoDB" id="7933886at2"/>
<keyword evidence="3 4" id="KW-0408">Iron</keyword>
<dbReference type="AlphaFoldDB" id="A0A399EVX0"/>
<evidence type="ECO:0000256" key="4">
    <source>
        <dbReference type="PROSITE-ProRule" id="PRU00433"/>
    </source>
</evidence>
<comment type="caution">
    <text evidence="7">The sequence shown here is derived from an EMBL/GenBank/DDBJ whole genome shotgun (WGS) entry which is preliminary data.</text>
</comment>
<reference evidence="7 8" key="1">
    <citation type="submission" date="2018-08" db="EMBL/GenBank/DDBJ databases">
        <title>Meiothermus luteus KCTC 52599 genome sequencing project.</title>
        <authorList>
            <person name="Da Costa M.S."/>
            <person name="Albuquerque L."/>
            <person name="Raposo P."/>
            <person name="Froufe H.J.C."/>
            <person name="Barroso C.S."/>
            <person name="Egas C."/>
        </authorList>
    </citation>
    <scope>NUCLEOTIDE SEQUENCE [LARGE SCALE GENOMIC DNA]</scope>
    <source>
        <strain evidence="7 8">KCTC 52599</strain>
    </source>
</reference>
<dbReference type="Pfam" id="PF13442">
    <property type="entry name" value="Cytochrome_CBB3"/>
    <property type="match status" value="1"/>
</dbReference>
<dbReference type="Proteomes" id="UP000265800">
    <property type="component" value="Unassembled WGS sequence"/>
</dbReference>
<dbReference type="InterPro" id="IPR051459">
    <property type="entry name" value="Cytochrome_c-type_DH"/>
</dbReference>
<keyword evidence="8" id="KW-1185">Reference proteome</keyword>
<dbReference type="PROSITE" id="PS51007">
    <property type="entry name" value="CYTC"/>
    <property type="match status" value="1"/>
</dbReference>
<dbReference type="PANTHER" id="PTHR35008:SF8">
    <property type="entry name" value="ALCOHOL DEHYDROGENASE CYTOCHROME C SUBUNIT"/>
    <property type="match status" value="1"/>
</dbReference>
<proteinExistence type="predicted"/>
<dbReference type="SUPFAM" id="SSF46626">
    <property type="entry name" value="Cytochrome c"/>
    <property type="match status" value="1"/>
</dbReference>
<evidence type="ECO:0000313" key="8">
    <source>
        <dbReference type="Proteomes" id="UP000265800"/>
    </source>
</evidence>
<gene>
    <name evidence="7" type="primary">cycA_2</name>
    <name evidence="7" type="ORF">Mlute_00895</name>
</gene>
<dbReference type="PANTHER" id="PTHR35008">
    <property type="entry name" value="BLL4482 PROTEIN-RELATED"/>
    <property type="match status" value="1"/>
</dbReference>
<keyword evidence="1 4" id="KW-0349">Heme</keyword>